<sequence length="305" mass="33688">MRQEDDSAPPNVPPYVSQAPVAYGKPPPGWRRHMYDVIFEADTPAGRRFDIALVCAILLSILVVVLDSVPRLHRDHADLLNAFEWGFTALFTVEYVARLVCVQRPWRYAGGFYGVIDLLAVLPSYFSLLMPGTELLLDIRILRLLRVFRIFKLTLYIEEYTRLGEALAASRRKILVFLSVVLMAILILGTVMYVVEGPQNGYTSIPVAMYWATVTMTTVGYGDITPHTNLGKAIASFMMLMGWGILAVPTGIVTAEMTLRRGDRRTGPARSALHCPACGSGGHDATARFCKDCGTVLPVHRAGAK</sequence>
<evidence type="ECO:0000256" key="1">
    <source>
        <dbReference type="ARBA" id="ARBA00004141"/>
    </source>
</evidence>
<organism evidence="14 15">
    <name type="scientific">Massilia cellulosiltytica</name>
    <dbReference type="NCBI Taxonomy" id="2683234"/>
    <lineage>
        <taxon>Bacteria</taxon>
        <taxon>Pseudomonadati</taxon>
        <taxon>Pseudomonadota</taxon>
        <taxon>Betaproteobacteria</taxon>
        <taxon>Burkholderiales</taxon>
        <taxon>Oxalobacteraceae</taxon>
        <taxon>Telluria group</taxon>
        <taxon>Massilia</taxon>
    </lineage>
</organism>
<dbReference type="Pfam" id="PF00520">
    <property type="entry name" value="Ion_trans"/>
    <property type="match status" value="1"/>
</dbReference>
<feature type="domain" description="Ion transport" evidence="13">
    <location>
        <begin position="48"/>
        <end position="256"/>
    </location>
</feature>
<reference evidence="14 15" key="1">
    <citation type="submission" date="2019-12" db="EMBL/GenBank/DDBJ databases">
        <authorList>
            <person name="Li C."/>
            <person name="Zhao J."/>
        </authorList>
    </citation>
    <scope>NUCLEOTIDE SEQUENCE [LARGE SCALE GENOMIC DNA]</scope>
    <source>
        <strain evidence="14 15">NEAU-DD11</strain>
    </source>
</reference>
<dbReference type="PANTHER" id="PTHR11537:SF254">
    <property type="entry name" value="POTASSIUM VOLTAGE-GATED CHANNEL PROTEIN SHAB"/>
    <property type="match status" value="1"/>
</dbReference>
<proteinExistence type="predicted"/>
<dbReference type="EMBL" id="WSES01000007">
    <property type="protein sequence ID" value="MVW62718.1"/>
    <property type="molecule type" value="Genomic_DNA"/>
</dbReference>
<evidence type="ECO:0000313" key="15">
    <source>
        <dbReference type="Proteomes" id="UP000443353"/>
    </source>
</evidence>
<dbReference type="PRINTS" id="PR00169">
    <property type="entry name" value="KCHANNEL"/>
</dbReference>
<dbReference type="Proteomes" id="UP000443353">
    <property type="component" value="Unassembled WGS sequence"/>
</dbReference>
<feature type="transmembrane region" description="Helical" evidence="12">
    <location>
        <begin position="233"/>
        <end position="255"/>
    </location>
</feature>
<keyword evidence="2" id="KW-0813">Transport</keyword>
<dbReference type="RefSeq" id="WP_082577663.1">
    <property type="nucleotide sequence ID" value="NZ_WSES01000007.1"/>
</dbReference>
<feature type="transmembrane region" description="Helical" evidence="12">
    <location>
        <begin position="202"/>
        <end position="221"/>
    </location>
</feature>
<dbReference type="InterPro" id="IPR005821">
    <property type="entry name" value="Ion_trans_dom"/>
</dbReference>
<feature type="transmembrane region" description="Helical" evidence="12">
    <location>
        <begin position="82"/>
        <end position="101"/>
    </location>
</feature>
<evidence type="ECO:0000256" key="2">
    <source>
        <dbReference type="ARBA" id="ARBA00022448"/>
    </source>
</evidence>
<name>A0A7X3K989_9BURK</name>
<dbReference type="PANTHER" id="PTHR11537">
    <property type="entry name" value="VOLTAGE-GATED POTASSIUM CHANNEL"/>
    <property type="match status" value="1"/>
</dbReference>
<keyword evidence="7 12" id="KW-1133">Transmembrane helix</keyword>
<evidence type="ECO:0000259" key="13">
    <source>
        <dbReference type="Pfam" id="PF00520"/>
    </source>
</evidence>
<evidence type="ECO:0000256" key="8">
    <source>
        <dbReference type="ARBA" id="ARBA00023065"/>
    </source>
</evidence>
<evidence type="ECO:0000256" key="3">
    <source>
        <dbReference type="ARBA" id="ARBA00022538"/>
    </source>
</evidence>
<keyword evidence="9 12" id="KW-0472">Membrane</keyword>
<keyword evidence="3" id="KW-0633">Potassium transport</keyword>
<protein>
    <submittedName>
        <fullName evidence="14">Ion transporter</fullName>
    </submittedName>
</protein>
<keyword evidence="5" id="KW-0631">Potassium channel</keyword>
<accession>A0A7X3K989</accession>
<evidence type="ECO:0000256" key="12">
    <source>
        <dbReference type="SAM" id="Phobius"/>
    </source>
</evidence>
<feature type="transmembrane region" description="Helical" evidence="12">
    <location>
        <begin position="108"/>
        <end position="128"/>
    </location>
</feature>
<dbReference type="Gene3D" id="1.10.287.70">
    <property type="match status" value="1"/>
</dbReference>
<keyword evidence="10" id="KW-0407">Ion channel</keyword>
<comment type="caution">
    <text evidence="14">The sequence shown here is derived from an EMBL/GenBank/DDBJ whole genome shotgun (WGS) entry which is preliminary data.</text>
</comment>
<evidence type="ECO:0000256" key="11">
    <source>
        <dbReference type="SAM" id="MobiDB-lite"/>
    </source>
</evidence>
<keyword evidence="15" id="KW-1185">Reference proteome</keyword>
<evidence type="ECO:0000313" key="14">
    <source>
        <dbReference type="EMBL" id="MVW62718.1"/>
    </source>
</evidence>
<gene>
    <name evidence="14" type="ORF">GPY61_22575</name>
</gene>
<dbReference type="GO" id="GO:0005249">
    <property type="term" value="F:voltage-gated potassium channel activity"/>
    <property type="evidence" value="ECO:0007669"/>
    <property type="project" value="InterPro"/>
</dbReference>
<evidence type="ECO:0000256" key="9">
    <source>
        <dbReference type="ARBA" id="ARBA00023136"/>
    </source>
</evidence>
<evidence type="ECO:0000256" key="5">
    <source>
        <dbReference type="ARBA" id="ARBA00022826"/>
    </source>
</evidence>
<evidence type="ECO:0000256" key="10">
    <source>
        <dbReference type="ARBA" id="ARBA00023303"/>
    </source>
</evidence>
<dbReference type="InterPro" id="IPR028325">
    <property type="entry name" value="VG_K_chnl"/>
</dbReference>
<dbReference type="GO" id="GO:0008076">
    <property type="term" value="C:voltage-gated potassium channel complex"/>
    <property type="evidence" value="ECO:0007669"/>
    <property type="project" value="InterPro"/>
</dbReference>
<evidence type="ECO:0000256" key="4">
    <source>
        <dbReference type="ARBA" id="ARBA00022692"/>
    </source>
</evidence>
<keyword evidence="8" id="KW-0406">Ion transport</keyword>
<feature type="transmembrane region" description="Helical" evidence="12">
    <location>
        <begin position="51"/>
        <end position="70"/>
    </location>
</feature>
<keyword evidence="6" id="KW-0630">Potassium</keyword>
<evidence type="ECO:0000256" key="6">
    <source>
        <dbReference type="ARBA" id="ARBA00022958"/>
    </source>
</evidence>
<dbReference type="GO" id="GO:0001508">
    <property type="term" value="P:action potential"/>
    <property type="evidence" value="ECO:0007669"/>
    <property type="project" value="TreeGrafter"/>
</dbReference>
<keyword evidence="4 12" id="KW-0812">Transmembrane</keyword>
<feature type="region of interest" description="Disordered" evidence="11">
    <location>
        <begin position="1"/>
        <end position="20"/>
    </location>
</feature>
<feature type="transmembrane region" description="Helical" evidence="12">
    <location>
        <begin position="174"/>
        <end position="195"/>
    </location>
</feature>
<dbReference type="AlphaFoldDB" id="A0A7X3K989"/>
<comment type="subcellular location">
    <subcellularLocation>
        <location evidence="1">Membrane</location>
        <topology evidence="1">Multi-pass membrane protein</topology>
    </subcellularLocation>
</comment>
<dbReference type="SUPFAM" id="SSF81324">
    <property type="entry name" value="Voltage-gated potassium channels"/>
    <property type="match status" value="1"/>
</dbReference>
<evidence type="ECO:0000256" key="7">
    <source>
        <dbReference type="ARBA" id="ARBA00022989"/>
    </source>
</evidence>